<name>A0A1T0ATI9_9PAST</name>
<gene>
    <name evidence="8" type="ORF">B0187_03405</name>
</gene>
<dbReference type="Pfam" id="PF02706">
    <property type="entry name" value="Wzz"/>
    <property type="match status" value="1"/>
</dbReference>
<dbReference type="Proteomes" id="UP000190867">
    <property type="component" value="Unassembled WGS sequence"/>
</dbReference>
<evidence type="ECO:0000259" key="7">
    <source>
        <dbReference type="Pfam" id="PF02706"/>
    </source>
</evidence>
<protein>
    <submittedName>
        <fullName evidence="8">Chain length determination protein</fullName>
    </submittedName>
</protein>
<evidence type="ECO:0000313" key="8">
    <source>
        <dbReference type="EMBL" id="OOR99864.1"/>
    </source>
</evidence>
<reference evidence="8 9" key="1">
    <citation type="submission" date="2017-02" db="EMBL/GenBank/DDBJ databases">
        <title>Draft genome sequence of Haemophilus paracuniculus CCUG 43573 type strain.</title>
        <authorList>
            <person name="Engstrom-Jakobsson H."/>
            <person name="Salva-Serra F."/>
            <person name="Thorell K."/>
            <person name="Gonzales-Siles L."/>
            <person name="Karlsson R."/>
            <person name="Boulund F."/>
            <person name="Engstrand L."/>
            <person name="Kristiansson E."/>
            <person name="Moore E."/>
        </authorList>
    </citation>
    <scope>NUCLEOTIDE SEQUENCE [LARGE SCALE GENOMIC DNA]</scope>
    <source>
        <strain evidence="8 9">CCUG 43573</strain>
    </source>
</reference>
<dbReference type="GO" id="GO:0005886">
    <property type="term" value="C:plasma membrane"/>
    <property type="evidence" value="ECO:0007669"/>
    <property type="project" value="UniProtKB-SubCell"/>
</dbReference>
<evidence type="ECO:0000256" key="3">
    <source>
        <dbReference type="ARBA" id="ARBA00022692"/>
    </source>
</evidence>
<accession>A0A1T0ATI9</accession>
<dbReference type="STRING" id="734.B0187_03405"/>
<keyword evidence="2" id="KW-1003">Cell membrane</keyword>
<organism evidence="8 9">
    <name type="scientific">Haemophilus paracuniculus</name>
    <dbReference type="NCBI Taxonomy" id="734"/>
    <lineage>
        <taxon>Bacteria</taxon>
        <taxon>Pseudomonadati</taxon>
        <taxon>Pseudomonadota</taxon>
        <taxon>Gammaproteobacteria</taxon>
        <taxon>Pasteurellales</taxon>
        <taxon>Pasteurellaceae</taxon>
        <taxon>Haemophilus</taxon>
    </lineage>
</organism>
<dbReference type="RefSeq" id="WP_078236453.1">
    <property type="nucleotide sequence ID" value="NZ_MUYA01000004.1"/>
</dbReference>
<feature type="transmembrane region" description="Helical" evidence="6">
    <location>
        <begin position="31"/>
        <end position="49"/>
    </location>
</feature>
<keyword evidence="4 6" id="KW-1133">Transmembrane helix</keyword>
<keyword evidence="5 6" id="KW-0472">Membrane</keyword>
<dbReference type="OrthoDB" id="6535795at2"/>
<dbReference type="EMBL" id="MUYA01000004">
    <property type="protein sequence ID" value="OOR99864.1"/>
    <property type="molecule type" value="Genomic_DNA"/>
</dbReference>
<feature type="transmembrane region" description="Helical" evidence="6">
    <location>
        <begin position="345"/>
        <end position="369"/>
    </location>
</feature>
<keyword evidence="9" id="KW-1185">Reference proteome</keyword>
<dbReference type="Gene3D" id="3.30.1890.10">
    <property type="entry name" value="FepE-like"/>
    <property type="match status" value="1"/>
</dbReference>
<evidence type="ECO:0000256" key="1">
    <source>
        <dbReference type="ARBA" id="ARBA00004651"/>
    </source>
</evidence>
<dbReference type="PANTHER" id="PTHR32309:SF13">
    <property type="entry name" value="FERRIC ENTEROBACTIN TRANSPORT PROTEIN FEPE"/>
    <property type="match status" value="1"/>
</dbReference>
<sequence>MNKDLHTQSSNGKASELDLIELAQLLWSKKLWIGLFTIVFTLLAGIYAFTAKERWTSTAEIIRPKLVDLGNYYEIRQEYARITNTELDYLSLINGFFLNFNQLANSLDEREEFFKNSAFYKKEIENVDEKKQRSILADMINKDLVITKPDPKKEDDMIGYKISFSATTAQEARSTLEQFIQFIDNKTYQAEKQNFTIGFQEKIKDLEYEKAMLEKDLSIAKTVQLENLDKAYNIAEKAGIKEYSKTLGNNDINQALAISDAKIPLSDSKLSDGSYLFMLGEKYLKAQIDVVNKDKVIYPPRYYQIQEQLRELLPLFKKLETAKTSTFRYLSSPDYPVSKDKPKRALILLLGFVFGLLLSSVFILAKHIIFNKKS</sequence>
<dbReference type="PANTHER" id="PTHR32309">
    <property type="entry name" value="TYROSINE-PROTEIN KINASE"/>
    <property type="match status" value="1"/>
</dbReference>
<evidence type="ECO:0000256" key="6">
    <source>
        <dbReference type="SAM" id="Phobius"/>
    </source>
</evidence>
<evidence type="ECO:0000256" key="2">
    <source>
        <dbReference type="ARBA" id="ARBA00022475"/>
    </source>
</evidence>
<proteinExistence type="predicted"/>
<comment type="subcellular location">
    <subcellularLocation>
        <location evidence="1">Cell membrane</location>
        <topology evidence="1">Multi-pass membrane protein</topology>
    </subcellularLocation>
</comment>
<dbReference type="GO" id="GO:0004713">
    <property type="term" value="F:protein tyrosine kinase activity"/>
    <property type="evidence" value="ECO:0007669"/>
    <property type="project" value="TreeGrafter"/>
</dbReference>
<evidence type="ECO:0000313" key="9">
    <source>
        <dbReference type="Proteomes" id="UP000190867"/>
    </source>
</evidence>
<dbReference type="InterPro" id="IPR003856">
    <property type="entry name" value="LPS_length_determ_N"/>
</dbReference>
<evidence type="ECO:0000256" key="5">
    <source>
        <dbReference type="ARBA" id="ARBA00023136"/>
    </source>
</evidence>
<dbReference type="SUPFAM" id="SSF160355">
    <property type="entry name" value="Bacterial polysaccharide co-polymerase-like"/>
    <property type="match status" value="1"/>
</dbReference>
<comment type="caution">
    <text evidence="8">The sequence shown here is derived from an EMBL/GenBank/DDBJ whole genome shotgun (WGS) entry which is preliminary data.</text>
</comment>
<evidence type="ECO:0000256" key="4">
    <source>
        <dbReference type="ARBA" id="ARBA00022989"/>
    </source>
</evidence>
<keyword evidence="3 6" id="KW-0812">Transmembrane</keyword>
<feature type="domain" description="Polysaccharide chain length determinant N-terminal" evidence="7">
    <location>
        <begin position="16"/>
        <end position="68"/>
    </location>
</feature>
<dbReference type="InterPro" id="IPR050445">
    <property type="entry name" value="Bact_polysacc_biosynth/exp"/>
</dbReference>
<dbReference type="AlphaFoldDB" id="A0A1T0ATI9"/>